<dbReference type="InterPro" id="IPR012337">
    <property type="entry name" value="RNaseH-like_sf"/>
</dbReference>
<proteinExistence type="predicted"/>
<comment type="caution">
    <text evidence="3">The sequence shown here is derived from an EMBL/GenBank/DDBJ whole genome shotgun (WGS) entry which is preliminary data.</text>
</comment>
<feature type="non-terminal residue" evidence="3">
    <location>
        <position position="649"/>
    </location>
</feature>
<keyword evidence="4" id="KW-1185">Reference proteome</keyword>
<reference evidence="3 4" key="1">
    <citation type="journal article" date="2017" name="Gigascience">
        <title>Draft genome of the honey bee ectoparasitic mite, Tropilaelaps mercedesae, is shaped by the parasitic life history.</title>
        <authorList>
            <person name="Dong X."/>
            <person name="Armstrong S.D."/>
            <person name="Xia D."/>
            <person name="Makepeace B.L."/>
            <person name="Darby A.C."/>
            <person name="Kadowaki T."/>
        </authorList>
    </citation>
    <scope>NUCLEOTIDE SEQUENCE [LARGE SCALE GENOMIC DNA]</scope>
    <source>
        <strain evidence="3">Wuxi-XJTLU</strain>
    </source>
</reference>
<keyword evidence="3" id="KW-0540">Nuclease</keyword>
<dbReference type="InParanoid" id="A0A1V9XVZ3"/>
<evidence type="ECO:0000313" key="3">
    <source>
        <dbReference type="EMBL" id="OQR77649.1"/>
    </source>
</evidence>
<dbReference type="InterPro" id="IPR052408">
    <property type="entry name" value="Exonuclease_MUT-7-like"/>
</dbReference>
<dbReference type="Proteomes" id="UP000192247">
    <property type="component" value="Unassembled WGS sequence"/>
</dbReference>
<evidence type="ECO:0000259" key="2">
    <source>
        <dbReference type="SMART" id="SM00474"/>
    </source>
</evidence>
<name>A0A1V9XVZ3_9ACAR</name>
<dbReference type="SUPFAM" id="SSF53098">
    <property type="entry name" value="Ribonuclease H-like"/>
    <property type="match status" value="1"/>
</dbReference>
<dbReference type="Gene3D" id="3.30.420.10">
    <property type="entry name" value="Ribonuclease H-like superfamily/Ribonuclease H"/>
    <property type="match status" value="1"/>
</dbReference>
<dbReference type="InterPro" id="IPR036397">
    <property type="entry name" value="RNaseH_sf"/>
</dbReference>
<dbReference type="Pfam" id="PF01612">
    <property type="entry name" value="DNA_pol_A_exo1"/>
    <property type="match status" value="1"/>
</dbReference>
<keyword evidence="3" id="KW-0269">Exonuclease</keyword>
<accession>A0A1V9XVZ3</accession>
<evidence type="ECO:0000256" key="1">
    <source>
        <dbReference type="SAM" id="MobiDB-lite"/>
    </source>
</evidence>
<protein>
    <submittedName>
        <fullName evidence="3">Putative exonuclease mut-7-like</fullName>
    </submittedName>
</protein>
<dbReference type="InterPro" id="IPR002562">
    <property type="entry name" value="3'-5'_exonuclease_dom"/>
</dbReference>
<gene>
    <name evidence="3" type="ORF">BIW11_06940</name>
</gene>
<dbReference type="PANTHER" id="PTHR47765">
    <property type="entry name" value="3'-5' EXONUCLEASE DOMAIN-CONTAINING PROTEIN"/>
    <property type="match status" value="1"/>
</dbReference>
<evidence type="ECO:0000313" key="4">
    <source>
        <dbReference type="Proteomes" id="UP000192247"/>
    </source>
</evidence>
<keyword evidence="3" id="KW-0378">Hydrolase</keyword>
<feature type="region of interest" description="Disordered" evidence="1">
    <location>
        <begin position="623"/>
        <end position="649"/>
    </location>
</feature>
<dbReference type="EMBL" id="MNPL01003283">
    <property type="protein sequence ID" value="OQR77649.1"/>
    <property type="molecule type" value="Genomic_DNA"/>
</dbReference>
<dbReference type="FunCoup" id="A0A1V9XVZ3">
    <property type="interactions" value="446"/>
</dbReference>
<dbReference type="SMART" id="SM00474">
    <property type="entry name" value="35EXOc"/>
    <property type="match status" value="1"/>
</dbReference>
<dbReference type="GO" id="GO:0008408">
    <property type="term" value="F:3'-5' exonuclease activity"/>
    <property type="evidence" value="ECO:0007669"/>
    <property type="project" value="InterPro"/>
</dbReference>
<dbReference type="AlphaFoldDB" id="A0A1V9XVZ3"/>
<dbReference type="STRING" id="418985.A0A1V9XVZ3"/>
<organism evidence="3 4">
    <name type="scientific">Tropilaelaps mercedesae</name>
    <dbReference type="NCBI Taxonomy" id="418985"/>
    <lineage>
        <taxon>Eukaryota</taxon>
        <taxon>Metazoa</taxon>
        <taxon>Ecdysozoa</taxon>
        <taxon>Arthropoda</taxon>
        <taxon>Chelicerata</taxon>
        <taxon>Arachnida</taxon>
        <taxon>Acari</taxon>
        <taxon>Parasitiformes</taxon>
        <taxon>Mesostigmata</taxon>
        <taxon>Gamasina</taxon>
        <taxon>Dermanyssoidea</taxon>
        <taxon>Laelapidae</taxon>
        <taxon>Tropilaelaps</taxon>
    </lineage>
</organism>
<sequence>MSQDKTADYEKQRLRAMVRLENEWKLQARRSSSMIQEIRNLLALGENPYIECIRNIQLCWEFSKSRSGQTLCHQFLQQEPLCLYFRRRNYEWDSDIGSSNKWGICVLATAVSIFEALYFEVILELRQSNDPSVSLDKLTNEVKMNTLGIIIKQSNKSLLDLTCKTYQIDRSCAEIFRPVVTDLIAKRFFVEAASVVNQLGLREEFVESLAIPLMLLEKIPLLEACLEGLPNVQRAVIRGFDYIFEDSNKVQGIIKKFGLKTDKKGDQHLWKMMSKLMTRLLKKYSLPADLCPRLQLSRNRITLRYMLHKKYRDRDVAESSWREMVYDQVSGFRALHSELMRELINYDDVRTAHYFAAKFRWPRHQWPVRLLEYVRSLPPGASSPLDENDAGNNNHKEHDERAGSYLQLNLRSDQINMVQTREAFQTAMELLAQAPLIGIDAEWKPAMGFMQQTRLSLLQMATHDKALLFDVLALKDVVPKDDWENFFQSVFDNAEITILGYGLAEDLLKLERLTTVPIVSRNLVDLHSVQAVLSISRPDLMAPKGPSRTGAQQTQNTGLSRLTQTLLGYPLDKAEQCSDWENRPLRTTQINYAALDAHCLLMCWDELMSRCKPENLMEVVQQAMKEQEQPDQNQVDGYQHSPRKQTMNG</sequence>
<feature type="domain" description="3'-5' exonuclease" evidence="2">
    <location>
        <begin position="415"/>
        <end position="612"/>
    </location>
</feature>
<dbReference type="PANTHER" id="PTHR47765:SF2">
    <property type="entry name" value="EXONUCLEASE MUT-7 HOMOLOG"/>
    <property type="match status" value="1"/>
</dbReference>
<dbReference type="GO" id="GO:0003676">
    <property type="term" value="F:nucleic acid binding"/>
    <property type="evidence" value="ECO:0007669"/>
    <property type="project" value="InterPro"/>
</dbReference>
<dbReference type="OrthoDB" id="18193at2759"/>
<dbReference type="GO" id="GO:0006139">
    <property type="term" value="P:nucleobase-containing compound metabolic process"/>
    <property type="evidence" value="ECO:0007669"/>
    <property type="project" value="InterPro"/>
</dbReference>